<gene>
    <name evidence="1" type="ORF">FA13DRAFT_1754168</name>
</gene>
<organism evidence="1 2">
    <name type="scientific">Coprinellus micaceus</name>
    <name type="common">Glistening ink-cap mushroom</name>
    <name type="synonym">Coprinus micaceus</name>
    <dbReference type="NCBI Taxonomy" id="71717"/>
    <lineage>
        <taxon>Eukaryota</taxon>
        <taxon>Fungi</taxon>
        <taxon>Dikarya</taxon>
        <taxon>Basidiomycota</taxon>
        <taxon>Agaricomycotina</taxon>
        <taxon>Agaricomycetes</taxon>
        <taxon>Agaricomycetidae</taxon>
        <taxon>Agaricales</taxon>
        <taxon>Agaricineae</taxon>
        <taxon>Psathyrellaceae</taxon>
        <taxon>Coprinellus</taxon>
    </lineage>
</organism>
<accession>A0A4Y7THG5</accession>
<proteinExistence type="predicted"/>
<evidence type="ECO:0008006" key="3">
    <source>
        <dbReference type="Google" id="ProtNLM"/>
    </source>
</evidence>
<dbReference type="OrthoDB" id="2893272at2759"/>
<dbReference type="Proteomes" id="UP000298030">
    <property type="component" value="Unassembled WGS sequence"/>
</dbReference>
<reference evidence="1 2" key="1">
    <citation type="journal article" date="2019" name="Nat. Ecol. Evol.">
        <title>Megaphylogeny resolves global patterns of mushroom evolution.</title>
        <authorList>
            <person name="Varga T."/>
            <person name="Krizsan K."/>
            <person name="Foldi C."/>
            <person name="Dima B."/>
            <person name="Sanchez-Garcia M."/>
            <person name="Sanchez-Ramirez S."/>
            <person name="Szollosi G.J."/>
            <person name="Szarkandi J.G."/>
            <person name="Papp V."/>
            <person name="Albert L."/>
            <person name="Andreopoulos W."/>
            <person name="Angelini C."/>
            <person name="Antonin V."/>
            <person name="Barry K.W."/>
            <person name="Bougher N.L."/>
            <person name="Buchanan P."/>
            <person name="Buyck B."/>
            <person name="Bense V."/>
            <person name="Catcheside P."/>
            <person name="Chovatia M."/>
            <person name="Cooper J."/>
            <person name="Damon W."/>
            <person name="Desjardin D."/>
            <person name="Finy P."/>
            <person name="Geml J."/>
            <person name="Haridas S."/>
            <person name="Hughes K."/>
            <person name="Justo A."/>
            <person name="Karasinski D."/>
            <person name="Kautmanova I."/>
            <person name="Kiss B."/>
            <person name="Kocsube S."/>
            <person name="Kotiranta H."/>
            <person name="LaButti K.M."/>
            <person name="Lechner B.E."/>
            <person name="Liimatainen K."/>
            <person name="Lipzen A."/>
            <person name="Lukacs Z."/>
            <person name="Mihaltcheva S."/>
            <person name="Morgado L.N."/>
            <person name="Niskanen T."/>
            <person name="Noordeloos M.E."/>
            <person name="Ohm R.A."/>
            <person name="Ortiz-Santana B."/>
            <person name="Ovrebo C."/>
            <person name="Racz N."/>
            <person name="Riley R."/>
            <person name="Savchenko A."/>
            <person name="Shiryaev A."/>
            <person name="Soop K."/>
            <person name="Spirin V."/>
            <person name="Szebenyi C."/>
            <person name="Tomsovsky M."/>
            <person name="Tulloss R.E."/>
            <person name="Uehling J."/>
            <person name="Grigoriev I.V."/>
            <person name="Vagvolgyi C."/>
            <person name="Papp T."/>
            <person name="Martin F.M."/>
            <person name="Miettinen O."/>
            <person name="Hibbett D.S."/>
            <person name="Nagy L.G."/>
        </authorList>
    </citation>
    <scope>NUCLEOTIDE SEQUENCE [LARGE SCALE GENOMIC DNA]</scope>
    <source>
        <strain evidence="1 2">FP101781</strain>
    </source>
</reference>
<sequence length="447" mass="50698">MPHRLPTTGRYRISNDVLILILENMDATTLYRVCKVFERIRYLVSQFHHLTYKYELALSGMSDGTLLPSKRTLALRLKLLLTYRKEWSRLHWTGEQRVKLPVTSTLSGVTGDFVYYTHHLRFNTNPTPVSVAIDPSQSLIVVGHALGAPAGQLAMRLKVRNLWNFDKHPHARDAYFDFLAPIALAPPLEKMTLSICGNKVAASLQCAGGVIKQLLLDWTSFQATWMEDLDVHFVKSNYLLGAKIYRGKAVVHLYNISNLSKVIIEREYELPPHWAQANLSFAPNASLTGDAPSPARALFYADANVRILLLSAQVNGHKQWLIINESYFRPTSRPDRQFVPWAEWNNYCLMKNLPAFPVVRNVQVIGNRVLYLESNFPAYPERHSPPKGPWFHFGSRSVLFPTESFKDISSRSQGVELDSIAATEDNIVLFSVSTKSAYSTHLRTDLS</sequence>
<dbReference type="AlphaFoldDB" id="A0A4Y7THG5"/>
<name>A0A4Y7THG5_COPMI</name>
<evidence type="ECO:0000313" key="1">
    <source>
        <dbReference type="EMBL" id="TEB33012.1"/>
    </source>
</evidence>
<keyword evidence="2" id="KW-1185">Reference proteome</keyword>
<protein>
    <recommendedName>
        <fullName evidence="3">F-box domain-containing protein</fullName>
    </recommendedName>
</protein>
<dbReference type="EMBL" id="QPFP01000013">
    <property type="protein sequence ID" value="TEB33012.1"/>
    <property type="molecule type" value="Genomic_DNA"/>
</dbReference>
<evidence type="ECO:0000313" key="2">
    <source>
        <dbReference type="Proteomes" id="UP000298030"/>
    </source>
</evidence>
<comment type="caution">
    <text evidence="1">The sequence shown here is derived from an EMBL/GenBank/DDBJ whole genome shotgun (WGS) entry which is preliminary data.</text>
</comment>